<dbReference type="InterPro" id="IPR012338">
    <property type="entry name" value="Beta-lactam/transpept-like"/>
</dbReference>
<dbReference type="Pfam" id="PF00912">
    <property type="entry name" value="Transgly"/>
    <property type="match status" value="1"/>
</dbReference>
<keyword evidence="9" id="KW-0573">Peptidoglycan synthesis</keyword>
<dbReference type="InterPro" id="IPR005543">
    <property type="entry name" value="PASTA_dom"/>
</dbReference>
<dbReference type="FunFam" id="1.10.3810.10:FF:000001">
    <property type="entry name" value="Penicillin-binding protein 1A"/>
    <property type="match status" value="1"/>
</dbReference>
<dbReference type="CDD" id="cd06577">
    <property type="entry name" value="PASTA_pknB"/>
    <property type="match status" value="1"/>
</dbReference>
<dbReference type="PANTHER" id="PTHR32282:SF33">
    <property type="entry name" value="PEPTIDOGLYCAN GLYCOSYLTRANSFERASE"/>
    <property type="match status" value="1"/>
</dbReference>
<evidence type="ECO:0000256" key="4">
    <source>
        <dbReference type="ARBA" id="ARBA00022670"/>
    </source>
</evidence>
<accession>A0A5C5UHP4</accession>
<keyword evidence="8" id="KW-0133">Cell shape</keyword>
<keyword evidence="16" id="KW-1185">Reference proteome</keyword>
<dbReference type="GO" id="GO:0009252">
    <property type="term" value="P:peptidoglycan biosynthetic process"/>
    <property type="evidence" value="ECO:0007669"/>
    <property type="project" value="UniProtKB-KW"/>
</dbReference>
<evidence type="ECO:0000256" key="3">
    <source>
        <dbReference type="ARBA" id="ARBA00022645"/>
    </source>
</evidence>
<evidence type="ECO:0000256" key="10">
    <source>
        <dbReference type="ARBA" id="ARBA00023268"/>
    </source>
</evidence>
<reference evidence="15 16" key="1">
    <citation type="submission" date="2019-08" db="EMBL/GenBank/DDBJ databases">
        <authorList>
            <person name="Lei W."/>
        </authorList>
    </citation>
    <scope>NUCLEOTIDE SEQUENCE [LARGE SCALE GENOMIC DNA]</scope>
    <source>
        <strain evidence="15 16">CCUG 58627</strain>
    </source>
</reference>
<dbReference type="GO" id="GO:0008955">
    <property type="term" value="F:peptidoglycan glycosyltransferase activity"/>
    <property type="evidence" value="ECO:0007669"/>
    <property type="project" value="UniProtKB-EC"/>
</dbReference>
<proteinExistence type="inferred from homology"/>
<organism evidence="15 16">
    <name type="scientific">Corynebacterium canis</name>
    <dbReference type="NCBI Taxonomy" id="679663"/>
    <lineage>
        <taxon>Bacteria</taxon>
        <taxon>Bacillati</taxon>
        <taxon>Actinomycetota</taxon>
        <taxon>Actinomycetes</taxon>
        <taxon>Mycobacteriales</taxon>
        <taxon>Corynebacteriaceae</taxon>
        <taxon>Corynebacterium</taxon>
    </lineage>
</organism>
<name>A0A5C5UHP4_9CORY</name>
<keyword evidence="5" id="KW-0328">Glycosyltransferase</keyword>
<dbReference type="GO" id="GO:0006508">
    <property type="term" value="P:proteolysis"/>
    <property type="evidence" value="ECO:0007669"/>
    <property type="project" value="UniProtKB-KW"/>
</dbReference>
<dbReference type="InterPro" id="IPR001460">
    <property type="entry name" value="PCN-bd_Tpept"/>
</dbReference>
<evidence type="ECO:0000256" key="7">
    <source>
        <dbReference type="ARBA" id="ARBA00022801"/>
    </source>
</evidence>
<gene>
    <name evidence="15" type="ORF">FRX94_06000</name>
</gene>
<dbReference type="GO" id="GO:0071555">
    <property type="term" value="P:cell wall organization"/>
    <property type="evidence" value="ECO:0007669"/>
    <property type="project" value="UniProtKB-KW"/>
</dbReference>
<comment type="catalytic activity">
    <reaction evidence="12">
        <text>Preferential cleavage: (Ac)2-L-Lys-D-Ala-|-D-Ala. Also transpeptidation of peptidyl-alanyl moieties that are N-acyl substituents of D-alanine.</text>
        <dbReference type="EC" id="3.4.16.4"/>
    </reaction>
</comment>
<dbReference type="Gene3D" id="1.10.3810.10">
    <property type="entry name" value="Biosynthetic peptidoglycan transglycosylase-like"/>
    <property type="match status" value="1"/>
</dbReference>
<dbReference type="GO" id="GO:0008658">
    <property type="term" value="F:penicillin binding"/>
    <property type="evidence" value="ECO:0007669"/>
    <property type="project" value="InterPro"/>
</dbReference>
<dbReference type="GO" id="GO:0008360">
    <property type="term" value="P:regulation of cell shape"/>
    <property type="evidence" value="ECO:0007669"/>
    <property type="project" value="UniProtKB-KW"/>
</dbReference>
<dbReference type="SUPFAM" id="SSF56601">
    <property type="entry name" value="beta-lactamase/transpeptidase-like"/>
    <property type="match status" value="1"/>
</dbReference>
<keyword evidence="7" id="KW-0378">Hydrolase</keyword>
<evidence type="ECO:0000256" key="5">
    <source>
        <dbReference type="ARBA" id="ARBA00022676"/>
    </source>
</evidence>
<evidence type="ECO:0000256" key="11">
    <source>
        <dbReference type="ARBA" id="ARBA00023316"/>
    </source>
</evidence>
<evidence type="ECO:0000256" key="12">
    <source>
        <dbReference type="ARBA" id="ARBA00034000"/>
    </source>
</evidence>
<evidence type="ECO:0000256" key="13">
    <source>
        <dbReference type="ARBA" id="ARBA00049902"/>
    </source>
</evidence>
<dbReference type="EMBL" id="VOHM01000010">
    <property type="protein sequence ID" value="TWT25704.1"/>
    <property type="molecule type" value="Genomic_DNA"/>
</dbReference>
<dbReference type="GO" id="GO:0009002">
    <property type="term" value="F:serine-type D-Ala-D-Ala carboxypeptidase activity"/>
    <property type="evidence" value="ECO:0007669"/>
    <property type="project" value="UniProtKB-EC"/>
</dbReference>
<comment type="similarity">
    <text evidence="2">In the N-terminal section; belongs to the glycosyltransferase 51 family.</text>
</comment>
<dbReference type="PROSITE" id="PS51178">
    <property type="entry name" value="PASTA"/>
    <property type="match status" value="1"/>
</dbReference>
<dbReference type="InterPro" id="IPR036950">
    <property type="entry name" value="PBP_transglycosylase"/>
</dbReference>
<evidence type="ECO:0000313" key="16">
    <source>
        <dbReference type="Proteomes" id="UP000320791"/>
    </source>
</evidence>
<dbReference type="Pfam" id="PF03793">
    <property type="entry name" value="PASTA"/>
    <property type="match status" value="1"/>
</dbReference>
<evidence type="ECO:0000256" key="1">
    <source>
        <dbReference type="ARBA" id="ARBA00007090"/>
    </source>
</evidence>
<comment type="similarity">
    <text evidence="1">In the C-terminal section; belongs to the transpeptidase family.</text>
</comment>
<comment type="catalytic activity">
    <reaction evidence="13">
        <text>[GlcNAc-(1-&gt;4)-Mur2Ac(oyl-L-Ala-gamma-D-Glu-L-Lys-D-Ala-D-Ala)](n)-di-trans,octa-cis-undecaprenyl diphosphate + beta-D-GlcNAc-(1-&gt;4)-Mur2Ac(oyl-L-Ala-gamma-D-Glu-L-Lys-D-Ala-D-Ala)-di-trans,octa-cis-undecaprenyl diphosphate = [GlcNAc-(1-&gt;4)-Mur2Ac(oyl-L-Ala-gamma-D-Glu-L-Lys-D-Ala-D-Ala)](n+1)-di-trans,octa-cis-undecaprenyl diphosphate + di-trans,octa-cis-undecaprenyl diphosphate + H(+)</text>
        <dbReference type="Rhea" id="RHEA:23708"/>
        <dbReference type="Rhea" id="RHEA-COMP:9602"/>
        <dbReference type="Rhea" id="RHEA-COMP:9603"/>
        <dbReference type="ChEBI" id="CHEBI:15378"/>
        <dbReference type="ChEBI" id="CHEBI:58405"/>
        <dbReference type="ChEBI" id="CHEBI:60033"/>
        <dbReference type="ChEBI" id="CHEBI:78435"/>
        <dbReference type="EC" id="2.4.99.28"/>
    </reaction>
</comment>
<evidence type="ECO:0000313" key="15">
    <source>
        <dbReference type="EMBL" id="TWT25704.1"/>
    </source>
</evidence>
<dbReference type="InterPro" id="IPR001264">
    <property type="entry name" value="Glyco_trans_51"/>
</dbReference>
<evidence type="ECO:0000256" key="8">
    <source>
        <dbReference type="ARBA" id="ARBA00022960"/>
    </source>
</evidence>
<dbReference type="OrthoDB" id="9766909at2"/>
<dbReference type="SMART" id="SM00740">
    <property type="entry name" value="PASTA"/>
    <property type="match status" value="1"/>
</dbReference>
<dbReference type="Pfam" id="PF00905">
    <property type="entry name" value="Transpeptidase"/>
    <property type="match status" value="1"/>
</dbReference>
<keyword evidence="4" id="KW-0645">Protease</keyword>
<dbReference type="InterPro" id="IPR050396">
    <property type="entry name" value="Glycosyltr_51/Transpeptidase"/>
</dbReference>
<evidence type="ECO:0000256" key="2">
    <source>
        <dbReference type="ARBA" id="ARBA00007739"/>
    </source>
</evidence>
<sequence>MQSNLADLTDGTSPTVTTILDAQEQPMAWLYTQRRFDVPSDQISEPMKQAIVSIEDHRFYEHDGVDWQGTIRAMVTNLFSGSVQQGASTLDQQYVKNYLLLVNADTEAEQIAATETSYARKLREMLMASDLEKFLTKDEILTRYLNIVPFGNGAFGVEAAARTYFDSSAAELTVPQAAMLAGIVQSSSYLNPYTNEEAVVDRRNVVLDTMVREGNISQEEADKFKEEPLGVLEQPQSLPNGCIAAGDRGFFCDFVIQYLAGKGITPEELNRGGYTVHTTLDPAVQDAAHQAVISQADPNAIGVANVMNIIEPGTDSRNILAMTSSRNYGLDLDAGETVLPQTSTRVGNGAGSVFKIFTAAVALEKGLGIESPLAVPQRYEARGLGSGGAKNCPAGSYCVENAGQYKPVMSLKEALAQSPNTTFVKLIEEVGVKDVVDVSVKLGLRSYEEEGSFDGEHSIADYMRDNNLGSYTLGPTAVNPLELSNVAATLASNGRWCEPNPVSKLVDHNGEEVAIERPACEEAVSPEIAHALSIGLSDDTKTGTAAPAASAFGWGVPTAAKTGTTESHQSSAFLGYNSTFAAVAYAYNDGTTISPLCTSPLRQCGYGDLYGGMETARTWLSAASATPAAYNGNLAPIDAQYVEGLAAASLPSVTGLTEEAAKKRLAQDGYTVNVTKVPGNGTPAGRVMAVVPDGSMLQGNKKVTLQVSDGTGGTPPPNQELQDAVNEITGRIQQLIEEASRP</sequence>
<dbReference type="SUPFAM" id="SSF53955">
    <property type="entry name" value="Lysozyme-like"/>
    <property type="match status" value="1"/>
</dbReference>
<dbReference type="AlphaFoldDB" id="A0A5C5UHP4"/>
<evidence type="ECO:0000259" key="14">
    <source>
        <dbReference type="PROSITE" id="PS51178"/>
    </source>
</evidence>
<dbReference type="InterPro" id="IPR023346">
    <property type="entry name" value="Lysozyme-like_dom_sf"/>
</dbReference>
<comment type="caution">
    <text evidence="15">The sequence shown here is derived from an EMBL/GenBank/DDBJ whole genome shotgun (WGS) entry which is preliminary data.</text>
</comment>
<dbReference type="PANTHER" id="PTHR32282">
    <property type="entry name" value="BINDING PROTEIN TRANSPEPTIDASE, PUTATIVE-RELATED"/>
    <property type="match status" value="1"/>
</dbReference>
<feature type="domain" description="PASTA" evidence="14">
    <location>
        <begin position="644"/>
        <end position="709"/>
    </location>
</feature>
<dbReference type="Gene3D" id="3.40.710.10">
    <property type="entry name" value="DD-peptidase/beta-lactamase superfamily"/>
    <property type="match status" value="1"/>
</dbReference>
<keyword evidence="11" id="KW-0961">Cell wall biogenesis/degradation</keyword>
<dbReference type="GO" id="GO:0030288">
    <property type="term" value="C:outer membrane-bounded periplasmic space"/>
    <property type="evidence" value="ECO:0007669"/>
    <property type="project" value="TreeGrafter"/>
</dbReference>
<evidence type="ECO:0000256" key="9">
    <source>
        <dbReference type="ARBA" id="ARBA00022984"/>
    </source>
</evidence>
<keyword evidence="6" id="KW-0808">Transferase</keyword>
<dbReference type="Proteomes" id="UP000320791">
    <property type="component" value="Unassembled WGS sequence"/>
</dbReference>
<evidence type="ECO:0000256" key="6">
    <source>
        <dbReference type="ARBA" id="ARBA00022679"/>
    </source>
</evidence>
<dbReference type="Gene3D" id="3.30.10.20">
    <property type="match status" value="1"/>
</dbReference>
<protein>
    <submittedName>
        <fullName evidence="15">PASTA domain-containing protein</fullName>
    </submittedName>
</protein>
<keyword evidence="10" id="KW-0511">Multifunctional enzyme</keyword>
<keyword evidence="3" id="KW-0121">Carboxypeptidase</keyword>